<protein>
    <submittedName>
        <fullName evidence="5">Uncharacterized protein</fullName>
    </submittedName>
</protein>
<proteinExistence type="predicted"/>
<name>A0AA88E6K2_FICCA</name>
<organism evidence="5 6">
    <name type="scientific">Ficus carica</name>
    <name type="common">Common fig</name>
    <dbReference type="NCBI Taxonomy" id="3494"/>
    <lineage>
        <taxon>Eukaryota</taxon>
        <taxon>Viridiplantae</taxon>
        <taxon>Streptophyta</taxon>
        <taxon>Embryophyta</taxon>
        <taxon>Tracheophyta</taxon>
        <taxon>Spermatophyta</taxon>
        <taxon>Magnoliopsida</taxon>
        <taxon>eudicotyledons</taxon>
        <taxon>Gunneridae</taxon>
        <taxon>Pentapetalae</taxon>
        <taxon>rosids</taxon>
        <taxon>fabids</taxon>
        <taxon>Rosales</taxon>
        <taxon>Moraceae</taxon>
        <taxon>Ficeae</taxon>
        <taxon>Ficus</taxon>
    </lineage>
</organism>
<sequence length="125" mass="13701">MCPTTGSDAVLGEQGRPTRIHRLARVTRVPRLDCAPSASPRGTCAAHLLLQHITSPPATTYSDKVCPCKRQRQQPYCLLYRVRDAWHPSIGSIESAGLRPSHPPGALGSRPGWVAPSTQTRERRL</sequence>
<evidence type="ECO:0000256" key="1">
    <source>
        <dbReference type="SAM" id="MobiDB-lite"/>
    </source>
</evidence>
<evidence type="ECO:0000313" key="5">
    <source>
        <dbReference type="EMBL" id="GMN68618.1"/>
    </source>
</evidence>
<evidence type="ECO:0000313" key="2">
    <source>
        <dbReference type="EMBL" id="GMN68603.1"/>
    </source>
</evidence>
<dbReference type="AlphaFoldDB" id="A0AA88E6K2"/>
<keyword evidence="6" id="KW-1185">Reference proteome</keyword>
<accession>A0AA88E6K2</accession>
<evidence type="ECO:0000313" key="6">
    <source>
        <dbReference type="Proteomes" id="UP001187192"/>
    </source>
</evidence>
<dbReference type="EMBL" id="BTGU01000656">
    <property type="protein sequence ID" value="GMN68611.1"/>
    <property type="molecule type" value="Genomic_DNA"/>
</dbReference>
<comment type="caution">
    <text evidence="5">The sequence shown here is derived from an EMBL/GenBank/DDBJ whole genome shotgun (WGS) entry which is preliminary data.</text>
</comment>
<reference evidence="5" key="1">
    <citation type="submission" date="2023-07" db="EMBL/GenBank/DDBJ databases">
        <title>draft genome sequence of fig (Ficus carica).</title>
        <authorList>
            <person name="Takahashi T."/>
            <person name="Nishimura K."/>
        </authorList>
    </citation>
    <scope>NUCLEOTIDE SEQUENCE</scope>
</reference>
<feature type="region of interest" description="Disordered" evidence="1">
    <location>
        <begin position="92"/>
        <end position="125"/>
    </location>
</feature>
<gene>
    <name evidence="2" type="ORF">TIFTF001_037659</name>
    <name evidence="3" type="ORF">TIFTF001_037666</name>
    <name evidence="4" type="ORF">TIFTF001_037667</name>
    <name evidence="5" type="ORF">TIFTF001_037674</name>
</gene>
<dbReference type="Proteomes" id="UP001187192">
    <property type="component" value="Unassembled WGS sequence"/>
</dbReference>
<evidence type="ECO:0000313" key="3">
    <source>
        <dbReference type="EMBL" id="GMN68610.1"/>
    </source>
</evidence>
<dbReference type="EMBL" id="BTGU01000655">
    <property type="protein sequence ID" value="GMN68610.1"/>
    <property type="molecule type" value="Genomic_DNA"/>
</dbReference>
<dbReference type="EMBL" id="BTGU01000654">
    <property type="protein sequence ID" value="GMN68603.1"/>
    <property type="molecule type" value="Genomic_DNA"/>
</dbReference>
<evidence type="ECO:0000313" key="4">
    <source>
        <dbReference type="EMBL" id="GMN68611.1"/>
    </source>
</evidence>
<dbReference type="EMBL" id="BTGU01000657">
    <property type="protein sequence ID" value="GMN68618.1"/>
    <property type="molecule type" value="Genomic_DNA"/>
</dbReference>